<dbReference type="SUPFAM" id="SSF46565">
    <property type="entry name" value="Chaperone J-domain"/>
    <property type="match status" value="1"/>
</dbReference>
<evidence type="ECO:0000313" key="2">
    <source>
        <dbReference type="EMBL" id="KAI5076681.1"/>
    </source>
</evidence>
<dbReference type="CDD" id="cd06257">
    <property type="entry name" value="DnaJ"/>
    <property type="match status" value="1"/>
</dbReference>
<dbReference type="AlphaFoldDB" id="A0A9D4UYY2"/>
<accession>A0A9D4UYY2</accession>
<proteinExistence type="predicted"/>
<dbReference type="PANTHER" id="PTHR45090:SF4">
    <property type="entry name" value="J DOMAIN-CONTAINING PROTEIN"/>
    <property type="match status" value="1"/>
</dbReference>
<dbReference type="Proteomes" id="UP000886520">
    <property type="component" value="Chromosome 8"/>
</dbReference>
<dbReference type="Pfam" id="PF00226">
    <property type="entry name" value="DnaJ"/>
    <property type="match status" value="1"/>
</dbReference>
<evidence type="ECO:0000313" key="3">
    <source>
        <dbReference type="Proteomes" id="UP000886520"/>
    </source>
</evidence>
<dbReference type="PROSITE" id="PS50076">
    <property type="entry name" value="DNAJ_2"/>
    <property type="match status" value="1"/>
</dbReference>
<evidence type="ECO:0000259" key="1">
    <source>
        <dbReference type="PROSITE" id="PS50076"/>
    </source>
</evidence>
<dbReference type="PANTHER" id="PTHR45090">
    <property type="entry name" value="CHAPERONE PROTEIN DNAJ 20 CHLOROPLASTIC"/>
    <property type="match status" value="1"/>
</dbReference>
<dbReference type="InterPro" id="IPR018253">
    <property type="entry name" value="DnaJ_domain_CS"/>
</dbReference>
<dbReference type="OrthoDB" id="10250354at2759"/>
<organism evidence="2 3">
    <name type="scientific">Adiantum capillus-veneris</name>
    <name type="common">Maidenhair fern</name>
    <dbReference type="NCBI Taxonomy" id="13818"/>
    <lineage>
        <taxon>Eukaryota</taxon>
        <taxon>Viridiplantae</taxon>
        <taxon>Streptophyta</taxon>
        <taxon>Embryophyta</taxon>
        <taxon>Tracheophyta</taxon>
        <taxon>Polypodiopsida</taxon>
        <taxon>Polypodiidae</taxon>
        <taxon>Polypodiales</taxon>
        <taxon>Pteridineae</taxon>
        <taxon>Pteridaceae</taxon>
        <taxon>Vittarioideae</taxon>
        <taxon>Adiantum</taxon>
    </lineage>
</organism>
<dbReference type="SMART" id="SM00271">
    <property type="entry name" value="DnaJ"/>
    <property type="match status" value="1"/>
</dbReference>
<dbReference type="InterPro" id="IPR053232">
    <property type="entry name" value="DnaJ_C/III_chloroplastic"/>
</dbReference>
<dbReference type="PRINTS" id="PR00625">
    <property type="entry name" value="JDOMAIN"/>
</dbReference>
<keyword evidence="3" id="KW-1185">Reference proteome</keyword>
<comment type="caution">
    <text evidence="2">The sequence shown here is derived from an EMBL/GenBank/DDBJ whole genome shotgun (WGS) entry which is preliminary data.</text>
</comment>
<dbReference type="GO" id="GO:0009507">
    <property type="term" value="C:chloroplast"/>
    <property type="evidence" value="ECO:0007669"/>
    <property type="project" value="TreeGrafter"/>
</dbReference>
<name>A0A9D4UYY2_ADICA</name>
<dbReference type="PROSITE" id="PS00636">
    <property type="entry name" value="DNAJ_1"/>
    <property type="match status" value="1"/>
</dbReference>
<dbReference type="EMBL" id="JABFUD020000008">
    <property type="protein sequence ID" value="KAI5076681.1"/>
    <property type="molecule type" value="Genomic_DNA"/>
</dbReference>
<dbReference type="Gene3D" id="1.10.287.110">
    <property type="entry name" value="DnaJ domain"/>
    <property type="match status" value="1"/>
</dbReference>
<protein>
    <recommendedName>
        <fullName evidence="1">J domain-containing protein</fullName>
    </recommendedName>
</protein>
<reference evidence="2" key="1">
    <citation type="submission" date="2021-01" db="EMBL/GenBank/DDBJ databases">
        <title>Adiantum capillus-veneris genome.</title>
        <authorList>
            <person name="Fang Y."/>
            <person name="Liao Q."/>
        </authorList>
    </citation>
    <scope>NUCLEOTIDE SEQUENCE</scope>
    <source>
        <strain evidence="2">H3</strain>
        <tissue evidence="2">Leaf</tissue>
    </source>
</reference>
<dbReference type="InterPro" id="IPR036869">
    <property type="entry name" value="J_dom_sf"/>
</dbReference>
<sequence>MGTLFPAQHLIAPTKGRPAQPSWCLSLSSSTQSPFLRQTHHRPTGVRSRFLAANATASAISLYDILELPPHVGLSDIKRAYRQMARRYHPDVCPSGRAEESTRRFIEIQEAYETLSDPRRRAVYDHAVAIGRGSAAAGRIPWSPSDQDCEPSDWKSQWETQLSAFKRQSFMGARRADSWAARMRMQNGIH</sequence>
<feature type="domain" description="J" evidence="1">
    <location>
        <begin position="61"/>
        <end position="128"/>
    </location>
</feature>
<dbReference type="InterPro" id="IPR001623">
    <property type="entry name" value="DnaJ_domain"/>
</dbReference>
<gene>
    <name evidence="2" type="ORF">GOP47_0008746</name>
</gene>